<proteinExistence type="predicted"/>
<evidence type="ECO:0000256" key="3">
    <source>
        <dbReference type="ARBA" id="ARBA00022603"/>
    </source>
</evidence>
<evidence type="ECO:0000313" key="9">
    <source>
        <dbReference type="Proteomes" id="UP000013523"/>
    </source>
</evidence>
<dbReference type="KEGG" id="cpas:Clopa_1215"/>
<dbReference type="InterPro" id="IPR000878">
    <property type="entry name" value="4pyrrol_Mease"/>
</dbReference>
<dbReference type="GO" id="GO:0009236">
    <property type="term" value="P:cobalamin biosynthetic process"/>
    <property type="evidence" value="ECO:0007669"/>
    <property type="project" value="UniProtKB-UniPathway"/>
</dbReference>
<feature type="region of interest" description="Disordered" evidence="6">
    <location>
        <begin position="197"/>
        <end position="218"/>
    </location>
</feature>
<keyword evidence="5" id="KW-0949">S-adenosyl-L-methionine</keyword>
<name>R4K983_CLOPA</name>
<comment type="pathway">
    <text evidence="1">Cofactor biosynthesis; adenosylcobalamin biosynthesis.</text>
</comment>
<sequence length="245" mass="27852">MLYIVGLGPGSRKYMLVKAIEILDRSDIIIGFKRAIESIAFIKDKNRILVKTLKEILDIINNNADKSISIVASGDPCFYGISDYINRNYKGELITIPGISSFQYLMAKLNKSWQEAYLGSLHGREENFIEKIKDYKVSIWLTDKVNSPEEICKRLFKEKLSVKVYIGENLSYDDERILIGKPEEFIHREFYPMTSRCNIPPSKGGDNSDTSLDNSSKLVGSTNSQQVRFIDDLAVVVIENEIHKG</sequence>
<dbReference type="InterPro" id="IPR035996">
    <property type="entry name" value="4pyrrol_Methylase_sf"/>
</dbReference>
<dbReference type="SUPFAM" id="SSF53790">
    <property type="entry name" value="Tetrapyrrole methylase"/>
    <property type="match status" value="1"/>
</dbReference>
<keyword evidence="4 8" id="KW-0808">Transferase</keyword>
<evidence type="ECO:0000256" key="6">
    <source>
        <dbReference type="SAM" id="MobiDB-lite"/>
    </source>
</evidence>
<evidence type="ECO:0000259" key="7">
    <source>
        <dbReference type="Pfam" id="PF00590"/>
    </source>
</evidence>
<dbReference type="InterPro" id="IPR014777">
    <property type="entry name" value="4pyrrole_Mease_sub1"/>
</dbReference>
<organism evidence="8 9">
    <name type="scientific">Clostridium pasteurianum BC1</name>
    <dbReference type="NCBI Taxonomy" id="86416"/>
    <lineage>
        <taxon>Bacteria</taxon>
        <taxon>Bacillati</taxon>
        <taxon>Bacillota</taxon>
        <taxon>Clostridia</taxon>
        <taxon>Eubacteriales</taxon>
        <taxon>Clostridiaceae</taxon>
        <taxon>Clostridium</taxon>
    </lineage>
</organism>
<dbReference type="InterPro" id="IPR012818">
    <property type="entry name" value="CbiE"/>
</dbReference>
<dbReference type="Gene3D" id="3.40.1010.10">
    <property type="entry name" value="Cobalt-precorrin-4 Transmethylase, Domain 1"/>
    <property type="match status" value="1"/>
</dbReference>
<dbReference type="STRING" id="86416.Clopa_1215"/>
<dbReference type="GO" id="GO:0032259">
    <property type="term" value="P:methylation"/>
    <property type="evidence" value="ECO:0007669"/>
    <property type="project" value="UniProtKB-KW"/>
</dbReference>
<keyword evidence="9" id="KW-1185">Reference proteome</keyword>
<dbReference type="RefSeq" id="WP_015614528.1">
    <property type="nucleotide sequence ID" value="NC_021182.1"/>
</dbReference>
<evidence type="ECO:0000256" key="5">
    <source>
        <dbReference type="ARBA" id="ARBA00022691"/>
    </source>
</evidence>
<dbReference type="GO" id="GO:0008276">
    <property type="term" value="F:protein methyltransferase activity"/>
    <property type="evidence" value="ECO:0007669"/>
    <property type="project" value="InterPro"/>
</dbReference>
<keyword evidence="3 8" id="KW-0489">Methyltransferase</keyword>
<dbReference type="Pfam" id="PF00590">
    <property type="entry name" value="TP_methylase"/>
    <property type="match status" value="1"/>
</dbReference>
<dbReference type="HOGENOM" id="CLU_089162_2_0_9"/>
<feature type="domain" description="Tetrapyrrole methylase" evidence="7">
    <location>
        <begin position="1"/>
        <end position="184"/>
    </location>
</feature>
<evidence type="ECO:0000256" key="4">
    <source>
        <dbReference type="ARBA" id="ARBA00022679"/>
    </source>
</evidence>
<evidence type="ECO:0000313" key="8">
    <source>
        <dbReference type="EMBL" id="AGK96205.1"/>
    </source>
</evidence>
<dbReference type="PANTHER" id="PTHR43182">
    <property type="entry name" value="COBALT-PRECORRIN-6B C(15)-METHYLTRANSFERASE (DECARBOXYLATING)"/>
    <property type="match status" value="1"/>
</dbReference>
<dbReference type="NCBIfam" id="TIGR02467">
    <property type="entry name" value="CbiE"/>
    <property type="match status" value="1"/>
</dbReference>
<gene>
    <name evidence="8" type="ORF">Clopa_1215</name>
</gene>
<feature type="compositionally biased region" description="Polar residues" evidence="6">
    <location>
        <begin position="205"/>
        <end position="218"/>
    </location>
</feature>
<accession>R4K983</accession>
<dbReference type="AlphaFoldDB" id="R4K983"/>
<dbReference type="Proteomes" id="UP000013523">
    <property type="component" value="Chromosome"/>
</dbReference>
<protein>
    <submittedName>
        <fullName evidence="8">Precorrin-6y C5,15-methyltransferase (Decarboxylating), CbiE subunit</fullName>
    </submittedName>
</protein>
<dbReference type="InterPro" id="IPR050714">
    <property type="entry name" value="Cobalamin_biosynth_MTase"/>
</dbReference>
<keyword evidence="2" id="KW-0169">Cobalamin biosynthesis</keyword>
<evidence type="ECO:0000256" key="1">
    <source>
        <dbReference type="ARBA" id="ARBA00004953"/>
    </source>
</evidence>
<dbReference type="OrthoDB" id="9780707at2"/>
<dbReference type="PATRIC" id="fig|86416.3.peg.1215"/>
<evidence type="ECO:0000256" key="2">
    <source>
        <dbReference type="ARBA" id="ARBA00022573"/>
    </source>
</evidence>
<reference evidence="8 9" key="1">
    <citation type="submission" date="2012-01" db="EMBL/GenBank/DDBJ databases">
        <title>Complete sequence of chromosome of Clostridium pasteurianum BC1.</title>
        <authorList>
            <consortium name="US DOE Joint Genome Institute"/>
            <person name="Lucas S."/>
            <person name="Han J."/>
            <person name="Lapidus A."/>
            <person name="Cheng J.-F."/>
            <person name="Goodwin L."/>
            <person name="Pitluck S."/>
            <person name="Peters L."/>
            <person name="Mikhailova N."/>
            <person name="Teshima H."/>
            <person name="Detter J.C."/>
            <person name="Han C."/>
            <person name="Tapia R."/>
            <person name="Land M."/>
            <person name="Hauser L."/>
            <person name="Kyrpides N."/>
            <person name="Ivanova N."/>
            <person name="Pagani I."/>
            <person name="Dunn J."/>
            <person name="Taghavi S."/>
            <person name="Francis A."/>
            <person name="van der Lelie D."/>
            <person name="Woyke T."/>
        </authorList>
    </citation>
    <scope>NUCLEOTIDE SEQUENCE [LARGE SCALE GENOMIC DNA]</scope>
    <source>
        <strain evidence="8 9">BC1</strain>
    </source>
</reference>
<dbReference type="UniPathway" id="UPA00148"/>
<dbReference type="CDD" id="cd11644">
    <property type="entry name" value="Precorrin-6Y-MT"/>
    <property type="match status" value="1"/>
</dbReference>
<dbReference type="eggNOG" id="COG2241">
    <property type="taxonomic scope" value="Bacteria"/>
</dbReference>
<dbReference type="EMBL" id="CP003261">
    <property type="protein sequence ID" value="AGK96205.1"/>
    <property type="molecule type" value="Genomic_DNA"/>
</dbReference>
<dbReference type="PANTHER" id="PTHR43182:SF1">
    <property type="entry name" value="COBALT-PRECORRIN-7 C(5)-METHYLTRANSFERASE"/>
    <property type="match status" value="1"/>
</dbReference>